<accession>A0AAV2FDU4</accession>
<dbReference type="EMBL" id="OZ034819">
    <property type="protein sequence ID" value="CAL1396461.1"/>
    <property type="molecule type" value="Genomic_DNA"/>
</dbReference>
<proteinExistence type="predicted"/>
<protein>
    <submittedName>
        <fullName evidence="1">Uncharacterized protein</fullName>
    </submittedName>
</protein>
<evidence type="ECO:0000313" key="1">
    <source>
        <dbReference type="EMBL" id="CAL1396461.1"/>
    </source>
</evidence>
<evidence type="ECO:0000313" key="2">
    <source>
        <dbReference type="Proteomes" id="UP001497516"/>
    </source>
</evidence>
<dbReference type="Proteomes" id="UP001497516">
    <property type="component" value="Chromosome 6"/>
</dbReference>
<reference evidence="1 2" key="1">
    <citation type="submission" date="2024-04" db="EMBL/GenBank/DDBJ databases">
        <authorList>
            <person name="Fracassetti M."/>
        </authorList>
    </citation>
    <scope>NUCLEOTIDE SEQUENCE [LARGE SCALE GENOMIC DNA]</scope>
</reference>
<sequence length="66" mass="7437">MLVSNVVVLGISLKIVQFEKIECRFGPELLCRDPERPVTSQGEILEVDLARDEDVILRSEGIQLVK</sequence>
<gene>
    <name evidence="1" type="ORF">LTRI10_LOCUS36827</name>
</gene>
<name>A0AAV2FDU4_9ROSI</name>
<keyword evidence="2" id="KW-1185">Reference proteome</keyword>
<organism evidence="1 2">
    <name type="scientific">Linum trigynum</name>
    <dbReference type="NCBI Taxonomy" id="586398"/>
    <lineage>
        <taxon>Eukaryota</taxon>
        <taxon>Viridiplantae</taxon>
        <taxon>Streptophyta</taxon>
        <taxon>Embryophyta</taxon>
        <taxon>Tracheophyta</taxon>
        <taxon>Spermatophyta</taxon>
        <taxon>Magnoliopsida</taxon>
        <taxon>eudicotyledons</taxon>
        <taxon>Gunneridae</taxon>
        <taxon>Pentapetalae</taxon>
        <taxon>rosids</taxon>
        <taxon>fabids</taxon>
        <taxon>Malpighiales</taxon>
        <taxon>Linaceae</taxon>
        <taxon>Linum</taxon>
    </lineage>
</organism>
<dbReference type="AlphaFoldDB" id="A0AAV2FDU4"/>